<evidence type="ECO:0000256" key="1">
    <source>
        <dbReference type="SAM" id="MobiDB-lite"/>
    </source>
</evidence>
<reference evidence="2" key="1">
    <citation type="submission" date="2020-11" db="EMBL/GenBank/DDBJ databases">
        <authorList>
            <consortium name="DOE Joint Genome Institute"/>
            <person name="Ahrendt S."/>
            <person name="Riley R."/>
            <person name="Andreopoulos W."/>
            <person name="Labutti K."/>
            <person name="Pangilinan J."/>
            <person name="Ruiz-Duenas F.J."/>
            <person name="Barrasa J.M."/>
            <person name="Sanchez-Garcia M."/>
            <person name="Camarero S."/>
            <person name="Miyauchi S."/>
            <person name="Serrano A."/>
            <person name="Linde D."/>
            <person name="Babiker R."/>
            <person name="Drula E."/>
            <person name="Ayuso-Fernandez I."/>
            <person name="Pacheco R."/>
            <person name="Padilla G."/>
            <person name="Ferreira P."/>
            <person name="Barriuso J."/>
            <person name="Kellner H."/>
            <person name="Castanera R."/>
            <person name="Alfaro M."/>
            <person name="Ramirez L."/>
            <person name="Pisabarro A.G."/>
            <person name="Kuo A."/>
            <person name="Tritt A."/>
            <person name="Lipzen A."/>
            <person name="He G."/>
            <person name="Yan M."/>
            <person name="Ng V."/>
            <person name="Cullen D."/>
            <person name="Martin F."/>
            <person name="Rosso M.-N."/>
            <person name="Henrissat B."/>
            <person name="Hibbett D."/>
            <person name="Martinez A.T."/>
            <person name="Grigoriev I.V."/>
        </authorList>
    </citation>
    <scope>NUCLEOTIDE SEQUENCE</scope>
    <source>
        <strain evidence="2">CIRM-BRFM 674</strain>
    </source>
</reference>
<evidence type="ECO:0000313" key="3">
    <source>
        <dbReference type="Proteomes" id="UP000807469"/>
    </source>
</evidence>
<feature type="non-terminal residue" evidence="2">
    <location>
        <position position="225"/>
    </location>
</feature>
<proteinExistence type="predicted"/>
<gene>
    <name evidence="2" type="ORF">BDN70DRAFT_922599</name>
</gene>
<name>A0A9P5Z0J5_9AGAR</name>
<dbReference type="AlphaFoldDB" id="A0A9P5Z0J5"/>
<comment type="caution">
    <text evidence="2">The sequence shown here is derived from an EMBL/GenBank/DDBJ whole genome shotgun (WGS) entry which is preliminary data.</text>
</comment>
<keyword evidence="3" id="KW-1185">Reference proteome</keyword>
<dbReference type="EMBL" id="MU155260">
    <property type="protein sequence ID" value="KAF9477470.1"/>
    <property type="molecule type" value="Genomic_DNA"/>
</dbReference>
<feature type="region of interest" description="Disordered" evidence="1">
    <location>
        <begin position="20"/>
        <end position="56"/>
    </location>
</feature>
<protein>
    <submittedName>
        <fullName evidence="2">Uncharacterized protein</fullName>
    </submittedName>
</protein>
<organism evidence="2 3">
    <name type="scientific">Pholiota conissans</name>
    <dbReference type="NCBI Taxonomy" id="109636"/>
    <lineage>
        <taxon>Eukaryota</taxon>
        <taxon>Fungi</taxon>
        <taxon>Dikarya</taxon>
        <taxon>Basidiomycota</taxon>
        <taxon>Agaricomycotina</taxon>
        <taxon>Agaricomycetes</taxon>
        <taxon>Agaricomycetidae</taxon>
        <taxon>Agaricales</taxon>
        <taxon>Agaricineae</taxon>
        <taxon>Strophariaceae</taxon>
        <taxon>Pholiota</taxon>
    </lineage>
</organism>
<accession>A0A9P5Z0J5</accession>
<dbReference type="Proteomes" id="UP000807469">
    <property type="component" value="Unassembled WGS sequence"/>
</dbReference>
<sequence>MTGSPSKRFKAIATLFRSLKSQRSGSAGVSDTPPTVISSPPMSSPAGSQSPTLNGQTLISSVENGTTRKIPVVRTKAERDIGLKRLAICYIMEDNKDLKNAILIFSNIAKKDHTNVVEFTKKFVLFVFQFAEVYDMVLPVSPAAISDCLSSLRVLDEILSTYGYLDVLDDAERHNVDCMISVLTEKLEVIKGFYPLINGNNYMERCNPKFDSILDIAITLLDIIK</sequence>
<evidence type="ECO:0000313" key="2">
    <source>
        <dbReference type="EMBL" id="KAF9477470.1"/>
    </source>
</evidence>